<dbReference type="AlphaFoldDB" id="A0AA39NMX3"/>
<dbReference type="InterPro" id="IPR011333">
    <property type="entry name" value="SKP1/BTB/POZ_sf"/>
</dbReference>
<proteinExistence type="predicted"/>
<dbReference type="Gene3D" id="3.30.710.10">
    <property type="entry name" value="Potassium Channel Kv1.1, Chain A"/>
    <property type="match status" value="1"/>
</dbReference>
<feature type="region of interest" description="Disordered" evidence="1">
    <location>
        <begin position="175"/>
        <end position="210"/>
    </location>
</feature>
<feature type="compositionally biased region" description="Basic and acidic residues" evidence="1">
    <location>
        <begin position="468"/>
        <end position="478"/>
    </location>
</feature>
<feature type="region of interest" description="Disordered" evidence="1">
    <location>
        <begin position="458"/>
        <end position="478"/>
    </location>
</feature>
<feature type="compositionally biased region" description="Low complexity" evidence="1">
    <location>
        <begin position="238"/>
        <end position="268"/>
    </location>
</feature>
<protein>
    <recommendedName>
        <fullName evidence="4">BTB domain-containing protein</fullName>
    </recommendedName>
</protein>
<keyword evidence="3" id="KW-1185">Reference proteome</keyword>
<evidence type="ECO:0000313" key="3">
    <source>
        <dbReference type="Proteomes" id="UP001175227"/>
    </source>
</evidence>
<reference evidence="2" key="1">
    <citation type="submission" date="2023-06" db="EMBL/GenBank/DDBJ databases">
        <authorList>
            <consortium name="Lawrence Berkeley National Laboratory"/>
            <person name="Ahrendt S."/>
            <person name="Sahu N."/>
            <person name="Indic B."/>
            <person name="Wong-Bajracharya J."/>
            <person name="Merenyi Z."/>
            <person name="Ke H.-M."/>
            <person name="Monk M."/>
            <person name="Kocsube S."/>
            <person name="Drula E."/>
            <person name="Lipzen A."/>
            <person name="Balint B."/>
            <person name="Henrissat B."/>
            <person name="Andreopoulos B."/>
            <person name="Martin F.M."/>
            <person name="Harder C.B."/>
            <person name="Rigling D."/>
            <person name="Ford K.L."/>
            <person name="Foster G.D."/>
            <person name="Pangilinan J."/>
            <person name="Papanicolaou A."/>
            <person name="Barry K."/>
            <person name="LaButti K."/>
            <person name="Viragh M."/>
            <person name="Koriabine M."/>
            <person name="Yan M."/>
            <person name="Riley R."/>
            <person name="Champramary S."/>
            <person name="Plett K.L."/>
            <person name="Tsai I.J."/>
            <person name="Slot J."/>
            <person name="Sipos G."/>
            <person name="Plett J."/>
            <person name="Nagy L.G."/>
            <person name="Grigoriev I.V."/>
        </authorList>
    </citation>
    <scope>NUCLEOTIDE SEQUENCE</scope>
    <source>
        <strain evidence="2">ICMP 16352</strain>
    </source>
</reference>
<gene>
    <name evidence="2" type="ORF">IW261DRAFT_1054264</name>
</gene>
<feature type="region of interest" description="Disordered" evidence="1">
    <location>
        <begin position="413"/>
        <end position="434"/>
    </location>
</feature>
<accession>A0AA39NMX3</accession>
<comment type="caution">
    <text evidence="2">The sequence shown here is derived from an EMBL/GenBank/DDBJ whole genome shotgun (WGS) entry which is preliminary data.</text>
</comment>
<feature type="compositionally biased region" description="Pro residues" evidence="1">
    <location>
        <begin position="269"/>
        <end position="285"/>
    </location>
</feature>
<evidence type="ECO:0000256" key="1">
    <source>
        <dbReference type="SAM" id="MobiDB-lite"/>
    </source>
</evidence>
<sequence length="631" mass="69018">MLLTKSRPDEWVSARQVNSSFSFPVIRKVGKHTLQSEPFGLGWIAQCTVQIQLLSGGKKKPDRLQASCVLYALPGSISASPGIVSFRASIDSKPEQTKTLPALTKKKTFLGTSILQESEFGTKSRLAVNITASFSKDVASPAAPPKVKAKSRKVATPDVLPRVTIPDIVLPEVTPPDILPEVTQPDDVGPSETTLPDVFPPSPEVSLLDTAPPDVVVPDVLSPDVALPDVDHPKDPPADIVPDVIPPDVTLPDVDFPEVAPPDVDSPVVTPPDVGPPEEPLPQTPRPDLALSTHWSRILKVMKSTLDNDGKLPIDLKFMVRTRMSPRRRIGQPKAIFASSVLLEGYTAYLDKYINTDTSLVDLDSDGHKDTEWDAYDYDGDSDFDFDDGDDDNDADTEDLDAAMSATTDFDFEAFEPDSSDPPPLSTPTDWPSMITPGSPSQVFPLVVDTALLIGGSVSESSAGPSASRRDDSRRMDAQRPVRLGTICHVKDTAYTTWKAFLAYLYTQEISFAPLMSSGTRRTTTNKDACSPKSMYRLAVKAGLDSLKDLAFENICSQLTPRNIVDEVFSKFTHRYSELLDIEVQYLVANFTDPVVYPLWERKMEEVGRGACPQGPSVVNRVMRLALLERK</sequence>
<evidence type="ECO:0008006" key="4">
    <source>
        <dbReference type="Google" id="ProtNLM"/>
    </source>
</evidence>
<feature type="region of interest" description="Disordered" evidence="1">
    <location>
        <begin position="226"/>
        <end position="289"/>
    </location>
</feature>
<dbReference type="Proteomes" id="UP001175227">
    <property type="component" value="Unassembled WGS sequence"/>
</dbReference>
<evidence type="ECO:0000313" key="2">
    <source>
        <dbReference type="EMBL" id="KAK0468588.1"/>
    </source>
</evidence>
<organism evidence="2 3">
    <name type="scientific">Armillaria novae-zelandiae</name>
    <dbReference type="NCBI Taxonomy" id="153914"/>
    <lineage>
        <taxon>Eukaryota</taxon>
        <taxon>Fungi</taxon>
        <taxon>Dikarya</taxon>
        <taxon>Basidiomycota</taxon>
        <taxon>Agaricomycotina</taxon>
        <taxon>Agaricomycetes</taxon>
        <taxon>Agaricomycetidae</taxon>
        <taxon>Agaricales</taxon>
        <taxon>Marasmiineae</taxon>
        <taxon>Physalacriaceae</taxon>
        <taxon>Armillaria</taxon>
    </lineage>
</organism>
<name>A0AA39NMX3_9AGAR</name>
<dbReference type="EMBL" id="JAUEPR010000070">
    <property type="protein sequence ID" value="KAK0468588.1"/>
    <property type="molecule type" value="Genomic_DNA"/>
</dbReference>
<feature type="compositionally biased region" description="Low complexity" evidence="1">
    <location>
        <begin position="458"/>
        <end position="467"/>
    </location>
</feature>